<name>A0ABR6Z2S8_9FIRM</name>
<dbReference type="SUPFAM" id="SSF52540">
    <property type="entry name" value="P-loop containing nucleoside triphosphate hydrolases"/>
    <property type="match status" value="1"/>
</dbReference>
<dbReference type="Proteomes" id="UP000622405">
    <property type="component" value="Unassembled WGS sequence"/>
</dbReference>
<dbReference type="RefSeq" id="WP_186895720.1">
    <property type="nucleotide sequence ID" value="NZ_WJBE01000051.1"/>
</dbReference>
<proteinExistence type="predicted"/>
<sequence>HRNGKYFYVPNEDITIDYLYQFNNIYHQELGESQTLLIIDEASVKFNCRTSTDRDRLKFCTFFAQHRKFGFEVVLISQNMRQIDRQIRDLIEIEVVHRKLNNYSIFRILPFSYFVSVERNVAVKDKNEHNFFFYSKYYGNLYDTFYDFTRVDKFSDNRNIIDYIQQSLLYDAEEDQKLNNDTTKKRTTRMRIDPLTWLRGGLPGPRDTPAGKDEDEEADDEELIGTIFENYEMRDKNVNGNIQDIIFN</sequence>
<protein>
    <recommendedName>
        <fullName evidence="2">Zona occludens toxin N-terminal domain-containing protein</fullName>
    </recommendedName>
</protein>
<dbReference type="EMBL" id="WJBE01000051">
    <property type="protein sequence ID" value="MBC3901708.1"/>
    <property type="molecule type" value="Genomic_DNA"/>
</dbReference>
<evidence type="ECO:0000256" key="1">
    <source>
        <dbReference type="SAM" id="MobiDB-lite"/>
    </source>
</evidence>
<keyword evidence="4" id="KW-1185">Reference proteome</keyword>
<dbReference type="InterPro" id="IPR008900">
    <property type="entry name" value="Zot_N"/>
</dbReference>
<evidence type="ECO:0000313" key="4">
    <source>
        <dbReference type="Proteomes" id="UP000622405"/>
    </source>
</evidence>
<evidence type="ECO:0000259" key="2">
    <source>
        <dbReference type="Pfam" id="PF05707"/>
    </source>
</evidence>
<dbReference type="Pfam" id="PF05707">
    <property type="entry name" value="Zot"/>
    <property type="match status" value="1"/>
</dbReference>
<gene>
    <name evidence="3" type="ORF">GH811_19145</name>
</gene>
<reference evidence="3 4" key="1">
    <citation type="journal article" date="2020" name="mSystems">
        <title>Defining Genomic and Predicted Metabolic Features of the Acetobacterium Genus.</title>
        <authorList>
            <person name="Ross D.E."/>
            <person name="Marshall C.W."/>
            <person name="Gulliver D."/>
            <person name="May H.D."/>
            <person name="Norman R.S."/>
        </authorList>
    </citation>
    <scope>NUCLEOTIDE SEQUENCE [LARGE SCALE GENOMIC DNA]</scope>
    <source>
        <strain evidence="3 4">DSM 4132</strain>
    </source>
</reference>
<organism evidence="3 4">
    <name type="scientific">Acetobacterium malicum</name>
    <dbReference type="NCBI Taxonomy" id="52692"/>
    <lineage>
        <taxon>Bacteria</taxon>
        <taxon>Bacillati</taxon>
        <taxon>Bacillota</taxon>
        <taxon>Clostridia</taxon>
        <taxon>Eubacteriales</taxon>
        <taxon>Eubacteriaceae</taxon>
        <taxon>Acetobacterium</taxon>
    </lineage>
</organism>
<dbReference type="InterPro" id="IPR027417">
    <property type="entry name" value="P-loop_NTPase"/>
</dbReference>
<feature type="region of interest" description="Disordered" evidence="1">
    <location>
        <begin position="199"/>
        <end position="219"/>
    </location>
</feature>
<evidence type="ECO:0000313" key="3">
    <source>
        <dbReference type="EMBL" id="MBC3901708.1"/>
    </source>
</evidence>
<accession>A0ABR6Z2S8</accession>
<feature type="domain" description="Zona occludens toxin N-terminal" evidence="2">
    <location>
        <begin position="33"/>
        <end position="102"/>
    </location>
</feature>
<dbReference type="Gene3D" id="3.40.50.300">
    <property type="entry name" value="P-loop containing nucleotide triphosphate hydrolases"/>
    <property type="match status" value="1"/>
</dbReference>
<feature type="non-terminal residue" evidence="3">
    <location>
        <position position="1"/>
    </location>
</feature>
<comment type="caution">
    <text evidence="3">The sequence shown here is derived from an EMBL/GenBank/DDBJ whole genome shotgun (WGS) entry which is preliminary data.</text>
</comment>